<dbReference type="EMBL" id="JALJOU010000068">
    <property type="protein sequence ID" value="KAK9826133.1"/>
    <property type="molecule type" value="Genomic_DNA"/>
</dbReference>
<dbReference type="InterPro" id="IPR020556">
    <property type="entry name" value="Amidase_CS"/>
</dbReference>
<comment type="caution">
    <text evidence="3">The sequence shown here is derived from an EMBL/GenBank/DDBJ whole genome shotgun (WGS) entry which is preliminary data.</text>
</comment>
<name>A0AAW1QY66_9CHLO</name>
<dbReference type="AlphaFoldDB" id="A0AAW1QY66"/>
<protein>
    <recommendedName>
        <fullName evidence="2">Amidase domain-containing protein</fullName>
    </recommendedName>
</protein>
<evidence type="ECO:0000313" key="4">
    <source>
        <dbReference type="Proteomes" id="UP001445335"/>
    </source>
</evidence>
<evidence type="ECO:0000259" key="2">
    <source>
        <dbReference type="Pfam" id="PF01425"/>
    </source>
</evidence>
<dbReference type="Gene3D" id="3.90.1300.10">
    <property type="entry name" value="Amidase signature (AS) domain"/>
    <property type="match status" value="1"/>
</dbReference>
<feature type="domain" description="Amidase" evidence="2">
    <location>
        <begin position="317"/>
        <end position="409"/>
    </location>
</feature>
<dbReference type="PANTHER" id="PTHR46310:SF7">
    <property type="entry name" value="AMIDASE 1"/>
    <property type="match status" value="1"/>
</dbReference>
<comment type="similarity">
    <text evidence="1">Belongs to the amidase family.</text>
</comment>
<dbReference type="InterPro" id="IPR023631">
    <property type="entry name" value="Amidase_dom"/>
</dbReference>
<dbReference type="Pfam" id="PF01425">
    <property type="entry name" value="Amidase"/>
    <property type="match status" value="2"/>
</dbReference>
<proteinExistence type="inferred from homology"/>
<accession>A0AAW1QY66</accession>
<evidence type="ECO:0000313" key="3">
    <source>
        <dbReference type="EMBL" id="KAK9826133.1"/>
    </source>
</evidence>
<gene>
    <name evidence="3" type="ORF">WJX81_007522</name>
</gene>
<dbReference type="Proteomes" id="UP001445335">
    <property type="component" value="Unassembled WGS sequence"/>
</dbReference>
<keyword evidence="4" id="KW-1185">Reference proteome</keyword>
<organism evidence="3 4">
    <name type="scientific">Elliptochloris bilobata</name>
    <dbReference type="NCBI Taxonomy" id="381761"/>
    <lineage>
        <taxon>Eukaryota</taxon>
        <taxon>Viridiplantae</taxon>
        <taxon>Chlorophyta</taxon>
        <taxon>core chlorophytes</taxon>
        <taxon>Trebouxiophyceae</taxon>
        <taxon>Trebouxiophyceae incertae sedis</taxon>
        <taxon>Elliptochloris clade</taxon>
        <taxon>Elliptochloris</taxon>
    </lineage>
</organism>
<sequence>MFYVMATRPTEHSKRCPAMAPPDNRNGAFLPEDIVIEGAASGPLKGLTFAAKDLYDIKGYVTGFGNPEWAATHAPAAATAPAVQALLDAGARLVGKVHMDELAYSLGGENARYGTPVNPACPDRVPGGSSSGSAVAVADGSCDIALGSDTGGSVRVPASYCGILGLRPTHGRVPMEGTCALAPSFDTGGFFAKDMSVLQKAADVLLEPATRRPTSFKRLLVATDAFAIADAHVKDALFKALQAAEPALKEEIGGLVETEMGDAKTGTLEAWADQNCVSENCESWGVLGGWIEEHKPAFGPGIVERFLWSKDVTPDKVEAAAAARVAITERLEGLLGDDGAILLPSTPTTAPRLRMSLAEIDPLWQRIICLVAPAAEAGLPQVSLPIVQVDGCPQGLGIIGPRGRDEDLLRLSAHIMELLKRPQASKAEV</sequence>
<feature type="domain" description="Amidase" evidence="2">
    <location>
        <begin position="38"/>
        <end position="217"/>
    </location>
</feature>
<reference evidence="3 4" key="1">
    <citation type="journal article" date="2024" name="Nat. Commun.">
        <title>Phylogenomics reveals the evolutionary origins of lichenization in chlorophyte algae.</title>
        <authorList>
            <person name="Puginier C."/>
            <person name="Libourel C."/>
            <person name="Otte J."/>
            <person name="Skaloud P."/>
            <person name="Haon M."/>
            <person name="Grisel S."/>
            <person name="Petersen M."/>
            <person name="Berrin J.G."/>
            <person name="Delaux P.M."/>
            <person name="Dal Grande F."/>
            <person name="Keller J."/>
        </authorList>
    </citation>
    <scope>NUCLEOTIDE SEQUENCE [LARGE SCALE GENOMIC DNA]</scope>
    <source>
        <strain evidence="3 4">SAG 245.80</strain>
    </source>
</reference>
<dbReference type="NCBIfam" id="NF006169">
    <property type="entry name" value="PRK08310.1"/>
    <property type="match status" value="1"/>
</dbReference>
<dbReference type="PROSITE" id="PS00571">
    <property type="entry name" value="AMIDASES"/>
    <property type="match status" value="1"/>
</dbReference>
<dbReference type="InterPro" id="IPR036928">
    <property type="entry name" value="AS_sf"/>
</dbReference>
<dbReference type="SUPFAM" id="SSF75304">
    <property type="entry name" value="Amidase signature (AS) enzymes"/>
    <property type="match status" value="1"/>
</dbReference>
<evidence type="ECO:0000256" key="1">
    <source>
        <dbReference type="ARBA" id="ARBA00009199"/>
    </source>
</evidence>
<dbReference type="PANTHER" id="PTHR46310">
    <property type="entry name" value="AMIDASE 1"/>
    <property type="match status" value="1"/>
</dbReference>